<dbReference type="PROSITE" id="PS51704">
    <property type="entry name" value="GP_PDE"/>
    <property type="match status" value="1"/>
</dbReference>
<dbReference type="PANTHER" id="PTHR46320">
    <property type="entry name" value="GLYCEROPHOSPHODIESTER PHOSPHODIESTERASE 1"/>
    <property type="match status" value="1"/>
</dbReference>
<dbReference type="GO" id="GO:0008889">
    <property type="term" value="F:glycerophosphodiester phosphodiesterase activity"/>
    <property type="evidence" value="ECO:0007669"/>
    <property type="project" value="TreeGrafter"/>
</dbReference>
<feature type="chain" id="PRO_5015523753" evidence="1">
    <location>
        <begin position="24"/>
        <end position="308"/>
    </location>
</feature>
<name>A0A2T3HQF4_9SPHI</name>
<keyword evidence="1" id="KW-0732">Signal</keyword>
<protein>
    <submittedName>
        <fullName evidence="3">Glycerophosphodiester phosphodiesterase</fullName>
    </submittedName>
</protein>
<dbReference type="OrthoDB" id="384721at2"/>
<dbReference type="InterPro" id="IPR017946">
    <property type="entry name" value="PLC-like_Pdiesterase_TIM-brl"/>
</dbReference>
<dbReference type="GO" id="GO:0070291">
    <property type="term" value="P:N-acylethanolamine metabolic process"/>
    <property type="evidence" value="ECO:0007669"/>
    <property type="project" value="TreeGrafter"/>
</dbReference>
<organism evidence="3 4">
    <name type="scientific">Pedobacter yulinensis</name>
    <dbReference type="NCBI Taxonomy" id="2126353"/>
    <lineage>
        <taxon>Bacteria</taxon>
        <taxon>Pseudomonadati</taxon>
        <taxon>Bacteroidota</taxon>
        <taxon>Sphingobacteriia</taxon>
        <taxon>Sphingobacteriales</taxon>
        <taxon>Sphingobacteriaceae</taxon>
        <taxon>Pedobacter</taxon>
    </lineage>
</organism>
<dbReference type="GO" id="GO:0006580">
    <property type="term" value="P:ethanolamine metabolic process"/>
    <property type="evidence" value="ECO:0007669"/>
    <property type="project" value="TreeGrafter"/>
</dbReference>
<dbReference type="EMBL" id="PYLS01000001">
    <property type="protein sequence ID" value="PST84659.1"/>
    <property type="molecule type" value="Genomic_DNA"/>
</dbReference>
<comment type="caution">
    <text evidence="3">The sequence shown here is derived from an EMBL/GenBank/DDBJ whole genome shotgun (WGS) entry which is preliminary data.</text>
</comment>
<feature type="signal peptide" evidence="1">
    <location>
        <begin position="1"/>
        <end position="23"/>
    </location>
</feature>
<reference evidence="3 4" key="1">
    <citation type="submission" date="2018-03" db="EMBL/GenBank/DDBJ databases">
        <authorList>
            <person name="Keele B.F."/>
        </authorList>
    </citation>
    <scope>NUCLEOTIDE SEQUENCE [LARGE SCALE GENOMIC DNA]</scope>
    <source>
        <strain evidence="3 4">YL28-9</strain>
    </source>
</reference>
<dbReference type="AlphaFoldDB" id="A0A2T3HQF4"/>
<dbReference type="PROSITE" id="PS51257">
    <property type="entry name" value="PROKAR_LIPOPROTEIN"/>
    <property type="match status" value="1"/>
</dbReference>
<keyword evidence="4" id="KW-1185">Reference proteome</keyword>
<evidence type="ECO:0000313" key="3">
    <source>
        <dbReference type="EMBL" id="PST84659.1"/>
    </source>
</evidence>
<dbReference type="InterPro" id="IPR030395">
    <property type="entry name" value="GP_PDE_dom"/>
</dbReference>
<gene>
    <name evidence="3" type="ORF">C7T94_00555</name>
</gene>
<dbReference type="Gene3D" id="3.20.20.190">
    <property type="entry name" value="Phosphatidylinositol (PI) phosphodiesterase"/>
    <property type="match status" value="1"/>
</dbReference>
<evidence type="ECO:0000256" key="1">
    <source>
        <dbReference type="SAM" id="SignalP"/>
    </source>
</evidence>
<dbReference type="PANTHER" id="PTHR46320:SF1">
    <property type="entry name" value="GLYCEROPHOSPHODIESTER PHOSPHODIESTERASE 1"/>
    <property type="match status" value="1"/>
</dbReference>
<dbReference type="RefSeq" id="WP_107212646.1">
    <property type="nucleotide sequence ID" value="NZ_KZ686268.1"/>
</dbReference>
<sequence>MKYQLKTGLLLAALLACGQLASAQQKMHTLKIKSSKDARRFFKYEGDGTILISGHRGGMVKGFPENSIETFENTLRHTPAYYEIDPRLTKDSIPVLMHDATLERTTTGRGKLSSYTLAEVKQLQLKDPEGNITPFRVPTLEEAIVWAKGKTLINLDKKDLPMEKTAAMIDKHKAWGWVMLTVHNAEQARFYYDKSKEAIFSAHILNKKSFEAYDRSGVPWKNFMAYVGPKPTPENLEICKWLHERGVMVMIGTGPSADKLPDPEARKAGYQEVVRAGFDIIESDLPIEVAAAVRPLQPRKSKKARFFN</sequence>
<dbReference type="SUPFAM" id="SSF51695">
    <property type="entry name" value="PLC-like phosphodiesterases"/>
    <property type="match status" value="1"/>
</dbReference>
<evidence type="ECO:0000313" key="4">
    <source>
        <dbReference type="Proteomes" id="UP000240912"/>
    </source>
</evidence>
<accession>A0A2T3HQF4</accession>
<dbReference type="GO" id="GO:0005886">
    <property type="term" value="C:plasma membrane"/>
    <property type="evidence" value="ECO:0007669"/>
    <property type="project" value="TreeGrafter"/>
</dbReference>
<evidence type="ECO:0000259" key="2">
    <source>
        <dbReference type="PROSITE" id="PS51704"/>
    </source>
</evidence>
<dbReference type="CDD" id="cd08566">
    <property type="entry name" value="GDPD_AtGDE_like"/>
    <property type="match status" value="1"/>
</dbReference>
<dbReference type="GO" id="GO:0006644">
    <property type="term" value="P:phospholipid metabolic process"/>
    <property type="evidence" value="ECO:0007669"/>
    <property type="project" value="TreeGrafter"/>
</dbReference>
<dbReference type="Proteomes" id="UP000240912">
    <property type="component" value="Unassembled WGS sequence"/>
</dbReference>
<proteinExistence type="predicted"/>
<dbReference type="Pfam" id="PF03009">
    <property type="entry name" value="GDPD"/>
    <property type="match status" value="1"/>
</dbReference>
<feature type="domain" description="GP-PDE" evidence="2">
    <location>
        <begin position="50"/>
        <end position="308"/>
    </location>
</feature>